<organism evidence="1 2">
    <name type="scientific">Meloidogyne enterolobii</name>
    <name type="common">Root-knot nematode worm</name>
    <name type="synonym">Meloidogyne mayaguensis</name>
    <dbReference type="NCBI Taxonomy" id="390850"/>
    <lineage>
        <taxon>Eukaryota</taxon>
        <taxon>Metazoa</taxon>
        <taxon>Ecdysozoa</taxon>
        <taxon>Nematoda</taxon>
        <taxon>Chromadorea</taxon>
        <taxon>Rhabditida</taxon>
        <taxon>Tylenchina</taxon>
        <taxon>Tylenchomorpha</taxon>
        <taxon>Tylenchoidea</taxon>
        <taxon>Meloidogynidae</taxon>
        <taxon>Meloidogyninae</taxon>
        <taxon>Meloidogyne</taxon>
    </lineage>
</organism>
<evidence type="ECO:0000313" key="1">
    <source>
        <dbReference type="EMBL" id="CAK5011234.1"/>
    </source>
</evidence>
<gene>
    <name evidence="1" type="ORF">MENTE1834_LOCUS1843</name>
</gene>
<accession>A0ACB0XPH2</accession>
<sequence length="780" mass="91048">MPRAQFEYDEIGNTFYYVIVSFFAVLLLPLTHFLWPSLPKRIEYLKRGCRCEGDLQKRYKKEQIKPWEKAKCVIKGIILIILWILFLLLAYKVSQLEQQYEEYDPYKILGIDIDSDVTEIKKKYRELSKTHHPDKGGDPVTFDAIVKAYKALTDEESRENWRLYGNPDGPKATTFGIALPKWIVSEQYGNWVLALYTLVFMIVLPVGVGMWWYNSIKYSADKVLLETSRLYGHFLQKTPNMQINRIIMVLAGSFEFCKKLNTEIVERESDDKEIPIVMRELKNLGEKRKEQILSLPWSIKARTLLHAYLTRITLPSEHLMTDQNYMVNKSLILTEEFLRILLQLMQWPMQRTPTIDCLENSLRIFPMMVQALWPRNSNLLQLPHLAERNLAILKRVFINSLNLLIFLKYRVNTCQDLAKLNESKRRSLLNTITSDQYEDVIYVLSMMPRLEIETKVEVQGEDDKETVTIGSVVTLKVTLTRFPLLDLEKRKEEIAEGIKKGAALQLQQEWEKSIDDNRDEEDGQKQNKRKVWEKQPKKKPKKGGKPTQKSKKAPPQKQNMPINEPTEEANTNVDKTDRKITENNEIKPIDKKQNNSDQSDDSGSESDDETVSGKNEENETSDRESTEQQGGKYGGPSSSDDDDWNEMNDELDDDFVTKKEVLLESEPTNYHEVHCPYYPGDKYEWWYVYLLERKTRKFVTLLDLRFAAPSQKGNHLYTLHVRCDSYMDFDYSVDVKMEVHPAREPPQVKYHDTEDEADLQEKLDSSEGEYTEGSDSEQEK</sequence>
<dbReference type="Proteomes" id="UP001497535">
    <property type="component" value="Unassembled WGS sequence"/>
</dbReference>
<name>A0ACB0XPH2_MELEN</name>
<evidence type="ECO:0000313" key="2">
    <source>
        <dbReference type="Proteomes" id="UP001497535"/>
    </source>
</evidence>
<reference evidence="1" key="1">
    <citation type="submission" date="2023-11" db="EMBL/GenBank/DDBJ databases">
        <authorList>
            <person name="Poullet M."/>
        </authorList>
    </citation>
    <scope>NUCLEOTIDE SEQUENCE</scope>
    <source>
        <strain evidence="1">E1834</strain>
    </source>
</reference>
<protein>
    <submittedName>
        <fullName evidence="1">Uncharacterized protein</fullName>
    </submittedName>
</protein>
<keyword evidence="2" id="KW-1185">Reference proteome</keyword>
<dbReference type="EMBL" id="CAVMJV010000001">
    <property type="protein sequence ID" value="CAK5011234.1"/>
    <property type="molecule type" value="Genomic_DNA"/>
</dbReference>
<comment type="caution">
    <text evidence="1">The sequence shown here is derived from an EMBL/GenBank/DDBJ whole genome shotgun (WGS) entry which is preliminary data.</text>
</comment>
<proteinExistence type="predicted"/>